<dbReference type="RefSeq" id="WP_115331369.1">
    <property type="nucleotide sequence ID" value="NZ_CAAAHP010000002.1"/>
</dbReference>
<name>A0A378JN92_9GAMM</name>
<dbReference type="Proteomes" id="UP000254794">
    <property type="component" value="Unassembled WGS sequence"/>
</dbReference>
<gene>
    <name evidence="1" type="ORF">NCTC13316_01851</name>
</gene>
<dbReference type="OrthoDB" id="7088092at2"/>
<reference evidence="1 2" key="1">
    <citation type="submission" date="2018-06" db="EMBL/GenBank/DDBJ databases">
        <authorList>
            <consortium name="Pathogen Informatics"/>
            <person name="Doyle S."/>
        </authorList>
    </citation>
    <scope>NUCLEOTIDE SEQUENCE [LARGE SCALE GENOMIC DNA]</scope>
    <source>
        <strain evidence="1 2">NCTC13316</strain>
    </source>
</reference>
<organism evidence="1 2">
    <name type="scientific">Legionella busanensis</name>
    <dbReference type="NCBI Taxonomy" id="190655"/>
    <lineage>
        <taxon>Bacteria</taxon>
        <taxon>Pseudomonadati</taxon>
        <taxon>Pseudomonadota</taxon>
        <taxon>Gammaproteobacteria</taxon>
        <taxon>Legionellales</taxon>
        <taxon>Legionellaceae</taxon>
        <taxon>Legionella</taxon>
    </lineage>
</organism>
<accession>A0A378JN92</accession>
<protein>
    <submittedName>
        <fullName evidence="1">Uncharacterized protein</fullName>
    </submittedName>
</protein>
<proteinExistence type="predicted"/>
<evidence type="ECO:0000313" key="2">
    <source>
        <dbReference type="Proteomes" id="UP000254794"/>
    </source>
</evidence>
<evidence type="ECO:0000313" key="1">
    <source>
        <dbReference type="EMBL" id="STX51753.1"/>
    </source>
</evidence>
<sequence length="63" mass="7085">MQLQFLSDVKQLPAVMLDKALDSEQFTWNSINFARCLKGLKKLPVISPLQAVLQALTIKLNQS</sequence>
<dbReference type="AlphaFoldDB" id="A0A378JN92"/>
<dbReference type="EMBL" id="UGOD01000001">
    <property type="protein sequence ID" value="STX51753.1"/>
    <property type="molecule type" value="Genomic_DNA"/>
</dbReference>
<keyword evidence="2" id="KW-1185">Reference proteome</keyword>